<name>A0A397NH44_9SPHN</name>
<feature type="compositionally biased region" description="Polar residues" evidence="1">
    <location>
        <begin position="30"/>
        <end position="42"/>
    </location>
</feature>
<comment type="caution">
    <text evidence="2">The sequence shown here is derived from an EMBL/GenBank/DDBJ whole genome shotgun (WGS) entry which is preliminary data.</text>
</comment>
<gene>
    <name evidence="2" type="ORF">DFR49_4137</name>
</gene>
<keyword evidence="3" id="KW-1185">Reference proteome</keyword>
<feature type="compositionally biased region" description="Low complexity" evidence="1">
    <location>
        <begin position="43"/>
        <end position="58"/>
    </location>
</feature>
<organism evidence="2 3">
    <name type="scientific">Hephaestia caeni</name>
    <dbReference type="NCBI Taxonomy" id="645617"/>
    <lineage>
        <taxon>Bacteria</taxon>
        <taxon>Pseudomonadati</taxon>
        <taxon>Pseudomonadota</taxon>
        <taxon>Alphaproteobacteria</taxon>
        <taxon>Sphingomonadales</taxon>
        <taxon>Sphingomonadaceae</taxon>
        <taxon>Hephaestia</taxon>
    </lineage>
</organism>
<feature type="region of interest" description="Disordered" evidence="1">
    <location>
        <begin position="22"/>
        <end position="60"/>
    </location>
</feature>
<sequence>MKNILILGVLAFAAGCGERAASDVAAPDETPSTAREAVSSNEPAADPAPSATPTGDAARASRYTSLSDCELIRERPQEAGFAESRCPGVGGYGLRLIDADARQNLLVERPGGGSASLRLSEVGGGGFSALGKTVEWRGKAGASVAPDAMIVRYNVVENPTSPGSETSYLMVASLDGDRPCITDKIVPGADQNDRARAAADADHACLP</sequence>
<dbReference type="AlphaFoldDB" id="A0A397NH44"/>
<dbReference type="EMBL" id="QXDC01000005">
    <property type="protein sequence ID" value="RIA36846.1"/>
    <property type="molecule type" value="Genomic_DNA"/>
</dbReference>
<reference evidence="2 3" key="1">
    <citation type="submission" date="2018-08" db="EMBL/GenBank/DDBJ databases">
        <title>Genomic Encyclopedia of Type Strains, Phase IV (KMG-IV): sequencing the most valuable type-strain genomes for metagenomic binning, comparative biology and taxonomic classification.</title>
        <authorList>
            <person name="Goeker M."/>
        </authorList>
    </citation>
    <scope>NUCLEOTIDE SEQUENCE [LARGE SCALE GENOMIC DNA]</scope>
    <source>
        <strain evidence="2 3">DSM 25527</strain>
    </source>
</reference>
<evidence type="ECO:0000313" key="2">
    <source>
        <dbReference type="EMBL" id="RIA36846.1"/>
    </source>
</evidence>
<dbReference type="Proteomes" id="UP000266568">
    <property type="component" value="Unassembled WGS sequence"/>
</dbReference>
<dbReference type="PROSITE" id="PS51257">
    <property type="entry name" value="PROKAR_LIPOPROTEIN"/>
    <property type="match status" value="1"/>
</dbReference>
<protein>
    <submittedName>
        <fullName evidence="2">Uncharacterized protein</fullName>
    </submittedName>
</protein>
<evidence type="ECO:0000313" key="3">
    <source>
        <dbReference type="Proteomes" id="UP000266568"/>
    </source>
</evidence>
<evidence type="ECO:0000256" key="1">
    <source>
        <dbReference type="SAM" id="MobiDB-lite"/>
    </source>
</evidence>
<proteinExistence type="predicted"/>
<accession>A0A397NH44</accession>